<sequence>MALVSAQHHDPDHTRAVKGQDGVADGEVNLRVHLEPVAWNAEEKRSPAILTMLASVWHMFHLGTLPSPGPAVDDMRLAFMLKQLQERNSAYTPWAIVCALRN</sequence>
<proteinExistence type="predicted"/>
<accession>A0A0N4YKZ5</accession>
<evidence type="ECO:0000313" key="3">
    <source>
        <dbReference type="Proteomes" id="UP000271162"/>
    </source>
</evidence>
<reference evidence="4" key="1">
    <citation type="submission" date="2017-02" db="UniProtKB">
        <authorList>
            <consortium name="WormBaseParasite"/>
        </authorList>
    </citation>
    <scope>IDENTIFICATION</scope>
</reference>
<evidence type="ECO:0000313" key="4">
    <source>
        <dbReference type="WBParaSite" id="NBR_0001774501-mRNA-1"/>
    </source>
</evidence>
<reference evidence="2 3" key="2">
    <citation type="submission" date="2018-11" db="EMBL/GenBank/DDBJ databases">
        <authorList>
            <consortium name="Pathogen Informatics"/>
        </authorList>
    </citation>
    <scope>NUCLEOTIDE SEQUENCE [LARGE SCALE GENOMIC DNA]</scope>
</reference>
<protein>
    <submittedName>
        <fullName evidence="4">Glucose-6-phosphate isomerase</fullName>
    </submittedName>
</protein>
<evidence type="ECO:0000313" key="2">
    <source>
        <dbReference type="EMBL" id="VDL81430.1"/>
    </source>
</evidence>
<gene>
    <name evidence="2" type="ORF">NBR_LOCUS17746</name>
</gene>
<feature type="region of interest" description="Disordered" evidence="1">
    <location>
        <begin position="1"/>
        <end position="22"/>
    </location>
</feature>
<keyword evidence="3" id="KW-1185">Reference proteome</keyword>
<dbReference type="AlphaFoldDB" id="A0A0N4YKZ5"/>
<name>A0A0N4YKZ5_NIPBR</name>
<dbReference type="Proteomes" id="UP000271162">
    <property type="component" value="Unassembled WGS sequence"/>
</dbReference>
<evidence type="ECO:0000256" key="1">
    <source>
        <dbReference type="SAM" id="MobiDB-lite"/>
    </source>
</evidence>
<dbReference type="EMBL" id="UYSL01022948">
    <property type="protein sequence ID" value="VDL81430.1"/>
    <property type="molecule type" value="Genomic_DNA"/>
</dbReference>
<dbReference type="WBParaSite" id="NBR_0001774501-mRNA-1">
    <property type="protein sequence ID" value="NBR_0001774501-mRNA-1"/>
    <property type="gene ID" value="NBR_0001774501"/>
</dbReference>
<organism evidence="4">
    <name type="scientific">Nippostrongylus brasiliensis</name>
    <name type="common">Rat hookworm</name>
    <dbReference type="NCBI Taxonomy" id="27835"/>
    <lineage>
        <taxon>Eukaryota</taxon>
        <taxon>Metazoa</taxon>
        <taxon>Ecdysozoa</taxon>
        <taxon>Nematoda</taxon>
        <taxon>Chromadorea</taxon>
        <taxon>Rhabditida</taxon>
        <taxon>Rhabditina</taxon>
        <taxon>Rhabditomorpha</taxon>
        <taxon>Strongyloidea</taxon>
        <taxon>Heligmosomidae</taxon>
        <taxon>Nippostrongylus</taxon>
    </lineage>
</organism>